<evidence type="ECO:0000256" key="1">
    <source>
        <dbReference type="SAM" id="MobiDB-lite"/>
    </source>
</evidence>
<evidence type="ECO:0000313" key="2">
    <source>
        <dbReference type="EnsemblMetazoa" id="ACOM025125-PA.1"/>
    </source>
</evidence>
<feature type="compositionally biased region" description="Pro residues" evidence="1">
    <location>
        <begin position="17"/>
        <end position="27"/>
    </location>
</feature>
<dbReference type="Proteomes" id="UP000075882">
    <property type="component" value="Unassembled WGS sequence"/>
</dbReference>
<feature type="region of interest" description="Disordered" evidence="1">
    <location>
        <begin position="1"/>
        <end position="32"/>
    </location>
</feature>
<reference evidence="2" key="1">
    <citation type="submission" date="2022-08" db="UniProtKB">
        <authorList>
            <consortium name="EnsemblMetazoa"/>
        </authorList>
    </citation>
    <scope>IDENTIFICATION</scope>
</reference>
<organism evidence="2">
    <name type="scientific">Anopheles coluzzii</name>
    <name type="common">African malaria mosquito</name>
    <dbReference type="NCBI Taxonomy" id="1518534"/>
    <lineage>
        <taxon>Eukaryota</taxon>
        <taxon>Metazoa</taxon>
        <taxon>Ecdysozoa</taxon>
        <taxon>Arthropoda</taxon>
        <taxon>Hexapoda</taxon>
        <taxon>Insecta</taxon>
        <taxon>Pterygota</taxon>
        <taxon>Neoptera</taxon>
        <taxon>Endopterygota</taxon>
        <taxon>Diptera</taxon>
        <taxon>Nematocera</taxon>
        <taxon>Culicoidea</taxon>
        <taxon>Culicidae</taxon>
        <taxon>Anophelinae</taxon>
        <taxon>Anopheles</taxon>
    </lineage>
</organism>
<name>A0A8W7P405_ANOCL</name>
<proteinExistence type="predicted"/>
<sequence length="104" mass="11729">MANVAMREKGLRHVPYVPAPPQHPPPSGANGTKMNVEFSFCWQVDQQLTIKAGRHAGQQNNFKLALHRQALSLICRVYTTSRAAVFIGHPRTHSDTQEQDNRNR</sequence>
<feature type="compositionally biased region" description="Basic and acidic residues" evidence="1">
    <location>
        <begin position="1"/>
        <end position="11"/>
    </location>
</feature>
<accession>A0A8W7P405</accession>
<protein>
    <submittedName>
        <fullName evidence="2">Uncharacterized protein</fullName>
    </submittedName>
</protein>
<dbReference type="EnsemblMetazoa" id="ACOM025125-RA">
    <property type="protein sequence ID" value="ACOM025125-PA.1"/>
    <property type="gene ID" value="ACOM025125"/>
</dbReference>
<dbReference type="AlphaFoldDB" id="A0A8W7P405"/>